<dbReference type="Gene3D" id="3.90.550.10">
    <property type="entry name" value="Spore Coat Polysaccharide Biosynthesis Protein SpsA, Chain A"/>
    <property type="match status" value="1"/>
</dbReference>
<evidence type="ECO:0000256" key="3">
    <source>
        <dbReference type="ARBA" id="ARBA00022676"/>
    </source>
</evidence>
<keyword evidence="4 6" id="KW-0808">Transferase</keyword>
<feature type="domain" description="Glycosyltransferase 2-like" evidence="5">
    <location>
        <begin position="14"/>
        <end position="164"/>
    </location>
</feature>
<keyword evidence="3" id="KW-0328">Glycosyltransferase</keyword>
<evidence type="ECO:0000313" key="7">
    <source>
        <dbReference type="Proteomes" id="UP000316747"/>
    </source>
</evidence>
<dbReference type="EMBL" id="VFPM01000003">
    <property type="protein sequence ID" value="TQM57890.1"/>
    <property type="molecule type" value="Genomic_DNA"/>
</dbReference>
<dbReference type="Pfam" id="PF00535">
    <property type="entry name" value="Glycos_transf_2"/>
    <property type="match status" value="1"/>
</dbReference>
<sequence length="284" mass="30646">MRVKARVPSPRVSVVVMTRDRWPDLQRSLPRHEGPVVLVDNASSDHTVERVGECFPDVTVVALPHNAGAPARNAGVRRATTPYVAFADDDSWWESGALERAAELLDAHPRVALLAARVLVGDDGALDGVCEQMARSPLGTRAGEPGPRVLGFIACGAVVRRTAFLEAGGFDDVVFFPGEEERLALDLAARGWGLCYAPELVARHVPSVVREGNAARRAIIARNALLTAVMRRPVTSVLATVCRLASDRCGRRGVVAALPRLRIALRERSVLPPAVEAQRRALDD</sequence>
<accession>A0A543HHT5</accession>
<comment type="similarity">
    <text evidence="2">Belongs to the glycosyltransferase 2 family.</text>
</comment>
<name>A0A543HHT5_9MICO</name>
<proteinExistence type="inferred from homology"/>
<keyword evidence="7" id="KW-1185">Reference proteome</keyword>
<dbReference type="PANTHER" id="PTHR43179">
    <property type="entry name" value="RHAMNOSYLTRANSFERASE WBBL"/>
    <property type="match status" value="1"/>
</dbReference>
<gene>
    <name evidence="6" type="ORF">FBY41_3228</name>
</gene>
<dbReference type="InterPro" id="IPR001173">
    <property type="entry name" value="Glyco_trans_2-like"/>
</dbReference>
<dbReference type="PANTHER" id="PTHR43179:SF12">
    <property type="entry name" value="GALACTOFURANOSYLTRANSFERASE GLFT2"/>
    <property type="match status" value="1"/>
</dbReference>
<comment type="caution">
    <text evidence="6">The sequence shown here is derived from an EMBL/GenBank/DDBJ whole genome shotgun (WGS) entry which is preliminary data.</text>
</comment>
<dbReference type="InterPro" id="IPR029044">
    <property type="entry name" value="Nucleotide-diphossugar_trans"/>
</dbReference>
<dbReference type="Proteomes" id="UP000316747">
    <property type="component" value="Unassembled WGS sequence"/>
</dbReference>
<evidence type="ECO:0000256" key="4">
    <source>
        <dbReference type="ARBA" id="ARBA00022679"/>
    </source>
</evidence>
<dbReference type="SUPFAM" id="SSF53448">
    <property type="entry name" value="Nucleotide-diphospho-sugar transferases"/>
    <property type="match status" value="1"/>
</dbReference>
<evidence type="ECO:0000256" key="1">
    <source>
        <dbReference type="ARBA" id="ARBA00004776"/>
    </source>
</evidence>
<evidence type="ECO:0000259" key="5">
    <source>
        <dbReference type="Pfam" id="PF00535"/>
    </source>
</evidence>
<comment type="pathway">
    <text evidence="1">Cell wall biogenesis; cell wall polysaccharide biosynthesis.</text>
</comment>
<dbReference type="OrthoDB" id="9771846at2"/>
<dbReference type="GO" id="GO:0016757">
    <property type="term" value="F:glycosyltransferase activity"/>
    <property type="evidence" value="ECO:0007669"/>
    <property type="project" value="UniProtKB-KW"/>
</dbReference>
<reference evidence="6 7" key="1">
    <citation type="submission" date="2019-06" db="EMBL/GenBank/DDBJ databases">
        <title>Genome sequencing of plant associated microbes to promote plant fitness in Sorghum bicolor and Oryza sativa.</title>
        <authorList>
            <person name="Coleman-Derr D."/>
        </authorList>
    </citation>
    <scope>NUCLEOTIDE SEQUENCE [LARGE SCALE GENOMIC DNA]</scope>
    <source>
        <strain evidence="6 7">KV-663</strain>
    </source>
</reference>
<dbReference type="AlphaFoldDB" id="A0A543HHT5"/>
<protein>
    <submittedName>
        <fullName evidence="6">GT2 family glycosyltransferase</fullName>
    </submittedName>
</protein>
<evidence type="ECO:0000313" key="6">
    <source>
        <dbReference type="EMBL" id="TQM57890.1"/>
    </source>
</evidence>
<evidence type="ECO:0000256" key="2">
    <source>
        <dbReference type="ARBA" id="ARBA00006739"/>
    </source>
</evidence>
<organism evidence="6 7">
    <name type="scientific">Humibacillus xanthopallidus</name>
    <dbReference type="NCBI Taxonomy" id="412689"/>
    <lineage>
        <taxon>Bacteria</taxon>
        <taxon>Bacillati</taxon>
        <taxon>Actinomycetota</taxon>
        <taxon>Actinomycetes</taxon>
        <taxon>Micrococcales</taxon>
        <taxon>Intrasporangiaceae</taxon>
        <taxon>Humibacillus</taxon>
    </lineage>
</organism>